<feature type="region of interest" description="Disordered" evidence="1">
    <location>
        <begin position="564"/>
        <end position="602"/>
    </location>
</feature>
<name>A0A1E1JXM5_9HELO</name>
<feature type="compositionally biased region" description="Polar residues" evidence="1">
    <location>
        <begin position="1475"/>
        <end position="1488"/>
    </location>
</feature>
<evidence type="ECO:0000313" key="3">
    <source>
        <dbReference type="Proteomes" id="UP000178912"/>
    </source>
</evidence>
<feature type="region of interest" description="Disordered" evidence="1">
    <location>
        <begin position="501"/>
        <end position="549"/>
    </location>
</feature>
<reference evidence="3" key="1">
    <citation type="submission" date="2016-03" db="EMBL/GenBank/DDBJ databases">
        <authorList>
            <person name="Guldener U."/>
        </authorList>
    </citation>
    <scope>NUCLEOTIDE SEQUENCE [LARGE SCALE GENOMIC DNA]</scope>
    <source>
        <strain evidence="3">04CH-RAC-A.6.1</strain>
    </source>
</reference>
<feature type="compositionally biased region" description="Polar residues" evidence="1">
    <location>
        <begin position="1380"/>
        <end position="1392"/>
    </location>
</feature>
<feature type="compositionally biased region" description="Basic and acidic residues" evidence="1">
    <location>
        <begin position="814"/>
        <end position="824"/>
    </location>
</feature>
<dbReference type="Proteomes" id="UP000178912">
    <property type="component" value="Unassembled WGS sequence"/>
</dbReference>
<feature type="compositionally biased region" description="Basic and acidic residues" evidence="1">
    <location>
        <begin position="527"/>
        <end position="541"/>
    </location>
</feature>
<evidence type="ECO:0000313" key="2">
    <source>
        <dbReference type="EMBL" id="CZS90472.1"/>
    </source>
</evidence>
<feature type="region of interest" description="Disordered" evidence="1">
    <location>
        <begin position="1"/>
        <end position="227"/>
    </location>
</feature>
<feature type="compositionally biased region" description="Basic and acidic residues" evidence="1">
    <location>
        <begin position="1097"/>
        <end position="1107"/>
    </location>
</feature>
<feature type="compositionally biased region" description="Basic and acidic residues" evidence="1">
    <location>
        <begin position="455"/>
        <end position="483"/>
    </location>
</feature>
<feature type="compositionally biased region" description="Polar residues" evidence="1">
    <location>
        <begin position="1857"/>
        <end position="1874"/>
    </location>
</feature>
<feature type="region of interest" description="Disordered" evidence="1">
    <location>
        <begin position="1447"/>
        <end position="1506"/>
    </location>
</feature>
<dbReference type="EMBL" id="FJUX01000005">
    <property type="protein sequence ID" value="CZS90472.1"/>
    <property type="molecule type" value="Genomic_DNA"/>
</dbReference>
<feature type="region of interest" description="Disordered" evidence="1">
    <location>
        <begin position="1086"/>
        <end position="1121"/>
    </location>
</feature>
<feature type="compositionally biased region" description="Polar residues" evidence="1">
    <location>
        <begin position="150"/>
        <end position="162"/>
    </location>
</feature>
<feature type="compositionally biased region" description="Basic and acidic residues" evidence="1">
    <location>
        <begin position="208"/>
        <end position="227"/>
    </location>
</feature>
<feature type="region of interest" description="Disordered" evidence="1">
    <location>
        <begin position="444"/>
        <end position="484"/>
    </location>
</feature>
<feature type="compositionally biased region" description="Low complexity" evidence="1">
    <location>
        <begin position="591"/>
        <end position="601"/>
    </location>
</feature>
<feature type="compositionally biased region" description="Basic and acidic residues" evidence="1">
    <location>
        <begin position="103"/>
        <end position="119"/>
    </location>
</feature>
<feature type="region of interest" description="Disordered" evidence="1">
    <location>
        <begin position="1367"/>
        <end position="1401"/>
    </location>
</feature>
<feature type="region of interest" description="Disordered" evidence="1">
    <location>
        <begin position="370"/>
        <end position="422"/>
    </location>
</feature>
<dbReference type="OrthoDB" id="5382102at2759"/>
<proteinExistence type="predicted"/>
<protein>
    <submittedName>
        <fullName evidence="2">Uncharacterized protein</fullName>
    </submittedName>
</protein>
<accession>A0A1E1JXM5</accession>
<feature type="compositionally biased region" description="Basic and acidic residues" evidence="1">
    <location>
        <begin position="370"/>
        <end position="388"/>
    </location>
</feature>
<feature type="region of interest" description="Disordered" evidence="1">
    <location>
        <begin position="1550"/>
        <end position="1874"/>
    </location>
</feature>
<gene>
    <name evidence="2" type="ORF">RAG0_01546</name>
</gene>
<feature type="region of interest" description="Disordered" evidence="1">
    <location>
        <begin position="732"/>
        <end position="784"/>
    </location>
</feature>
<feature type="region of interest" description="Disordered" evidence="1">
    <location>
        <begin position="893"/>
        <end position="965"/>
    </location>
</feature>
<dbReference type="PANTHER" id="PTHR42105:SF1">
    <property type="entry name" value="TRANSALDOLASE"/>
    <property type="match status" value="1"/>
</dbReference>
<feature type="compositionally biased region" description="Low complexity" evidence="1">
    <location>
        <begin position="1808"/>
        <end position="1820"/>
    </location>
</feature>
<feature type="compositionally biased region" description="Polar residues" evidence="1">
    <location>
        <begin position="946"/>
        <end position="955"/>
    </location>
</feature>
<feature type="compositionally biased region" description="Polar residues" evidence="1">
    <location>
        <begin position="185"/>
        <end position="200"/>
    </location>
</feature>
<feature type="compositionally biased region" description="Basic residues" evidence="1">
    <location>
        <begin position="517"/>
        <end position="526"/>
    </location>
</feature>
<feature type="compositionally biased region" description="Polar residues" evidence="1">
    <location>
        <begin position="15"/>
        <end position="36"/>
    </location>
</feature>
<feature type="compositionally biased region" description="Basic residues" evidence="1">
    <location>
        <begin position="87"/>
        <end position="101"/>
    </location>
</feature>
<feature type="compositionally biased region" description="Polar residues" evidence="1">
    <location>
        <begin position="1628"/>
        <end position="1638"/>
    </location>
</feature>
<feature type="compositionally biased region" description="Polar residues" evidence="1">
    <location>
        <begin position="122"/>
        <end position="131"/>
    </location>
</feature>
<sequence length="1874" mass="205206">MGVDRKAPPLPAPTETDSTTGGTELGSTITGKSQYTLPEDGSPITISTRRKTGDKDGHGLITNKSQTSLLIEYFEGGKGSQPGSRRPSVRVKVRPSAKSKSRSSNDHIQITERGSDRKTSYTKRIQLSPNVKSDKSLLLDGEGDDHSLHSYRSATEESNVTSRGGGPIEVEIMPRRYGSPLIPTGDSSSRYVQTNASDISSMPADSFLDGKVREPERKSSRSLSRDEALAAGGAAGLIAGAVADKLRTPSRRRSRSLSRERIVAQKAVEKVRGDKSERRRKHSSRSRSVSGEQSTENVRSPRRRSSRTHNEESMVSGVDSSLLNSHLSGKSGDAYSFRSGTSKSSINNPKLLETVEDAIRRLILPELTALKREQSKHQTRDRERDRKGSITSGSGISRDSREDGYSTRRLSDRGSNTDLSARPKVILNDTEILSGNTIKGRKDRSINRVMTDSPRSFERETSEETVVKDGEKFHRKRSSDGHKGLRLAATGAGLGALTTAALHNHQSEESLEEDRKERRRRRTKSRSKSDSLAETYEERTYETVPPMPLMSEINASELTRSSILSAETERPHSASQERITQVREVSRGVASPPTSTPTRTPIQLQKGLGTQHSNYSRGNLSLHDLSSQQQIHEEYELDEHGRKVPMQYSDREDSLVEEEHNGGISRDAAALDGGAFGAGIGAAAIHRHTDSDDHHDPELLEDDHHDYYQNNQEVPPPLRYIPYAQERRGLSPIQSVSGYTEGDPDVQQRDSRLTHSTGSYSTLNKSPHHARSGRSMKSLDSLSNVHGNRHDFAEVRQGGLTDSELTQDGEYWEEQHRENDRNRDIASPGSHRSSGVDVKHNSNYTDESAERPPLDRVATGQNVRGLGAIPDYVHTPNGVESAVASLVNESELTRDSEISGTDGQHNRRSSYASFDDGAESHFTSRGNSPTKNSVSRDLEYDESDRGTSSQPNSPSGYAEEYDVDEQGRKIAMPKYKSQKADQIIAAGVAAAVLASRSKKNDTDQIKYEDRLEHTGAPLHMSFKDRAMEGQGQIPSPRHSIDAPLSEVASHEQLKMGASGLPDRHDPMPEIGYGDGDSEVDTNPSIIQGPIGGAQQTNRDHWPGKETPPRPLLGSVSSHSRRSDSNLKAAEAAFIGAAVGAGGAAAIAHHNRDLSGDHDEDWQRTSIDRKRDTLVTNPYEGTSPIAAIGGDLDRDLLGEAGFQGLSTNFAPTELDYQSARVTSLKDEGYISSAPNARSPGAATPEQRVKGVGFLDQDIEGGAGAMAGEDPFYTPKHARHLSGMSHGMESPIYDSATGNGIDRIQSRDIVALMDHLTVRDAQRSARDTEILVTLVRAAAEMRNSFEDMKRLLADTEDVIITEVQSNTDKSIQKAINGPRPQPQSGPRSIRQGSQDEMFDDIPNKKRNVFRRALKGLSMKSSNDLGKIEEMLVQLLGEVEGLKVAQGLKIDSHPGESFDDLGQEGNYDERGYEPEGNAGTSTASHASQSGHLSIPHSRGTSAARGFDNRKFSDHRISTVHEGDEEELDHHEQVILDNQFENNERLLTPTQEVARGGSAPLGTPPQQYVAPASLSNENTPRIDKSKKHKSSSSSGWIPKVSRWSETTASTVLRGFRNSKQGGGRKGEEQYHEQSPPSRSGSALDNYAENDSYGDDNLHSRLSQDQVDYNEIEAPRSLLPPEDPKYKAHRNSLNLQHPQPRVGPTHRYQTALESQAHNFDSPMSPRSLDWGSQTSLNRLPPQQTNRYSNSTSNNGHLSPVSDGGYSNGSASNQAPQRPPKEPLDPQRPPKIRTGKLQKPSPLSTEHLPMDYVPASSPRSAPRSMPTGVPARKPTGPRSMSSASKSGGDLNRDETVIRRNQNRDTFGTIASNQSGESETF</sequence>
<feature type="region of interest" description="Disordered" evidence="1">
    <location>
        <begin position="814"/>
        <end position="858"/>
    </location>
</feature>
<feature type="compositionally biased region" description="Polar residues" evidence="1">
    <location>
        <begin position="1725"/>
        <end position="1751"/>
    </location>
</feature>
<organism evidence="2 3">
    <name type="scientific">Rhynchosporium agropyri</name>
    <dbReference type="NCBI Taxonomy" id="914238"/>
    <lineage>
        <taxon>Eukaryota</taxon>
        <taxon>Fungi</taxon>
        <taxon>Dikarya</taxon>
        <taxon>Ascomycota</taxon>
        <taxon>Pezizomycotina</taxon>
        <taxon>Leotiomycetes</taxon>
        <taxon>Helotiales</taxon>
        <taxon>Ploettnerulaceae</taxon>
        <taxon>Rhynchosporium</taxon>
    </lineage>
</organism>
<feature type="region of interest" description="Disordered" evidence="1">
    <location>
        <begin position="243"/>
        <end position="325"/>
    </location>
</feature>
<feature type="compositionally biased region" description="Polar residues" evidence="1">
    <location>
        <begin position="1702"/>
        <end position="1713"/>
    </location>
</feature>
<feature type="compositionally biased region" description="Polar residues" evidence="1">
    <location>
        <begin position="754"/>
        <end position="765"/>
    </location>
</feature>
<feature type="compositionally biased region" description="Basic and acidic residues" evidence="1">
    <location>
        <begin position="257"/>
        <end position="277"/>
    </location>
</feature>
<dbReference type="PANTHER" id="PTHR42105">
    <property type="entry name" value="DIM2-ASSOCIATED PROTEIN 1"/>
    <property type="match status" value="1"/>
</dbReference>
<keyword evidence="3" id="KW-1185">Reference proteome</keyword>
<feature type="compositionally biased region" description="Polar residues" evidence="1">
    <location>
        <begin position="921"/>
        <end position="935"/>
    </location>
</feature>
<feature type="compositionally biased region" description="Basic and acidic residues" evidence="1">
    <location>
        <begin position="398"/>
        <end position="412"/>
    </location>
</feature>
<evidence type="ECO:0000256" key="1">
    <source>
        <dbReference type="SAM" id="MobiDB-lite"/>
    </source>
</evidence>
<feature type="compositionally biased region" description="Basic and acidic residues" evidence="1">
    <location>
        <begin position="505"/>
        <end position="516"/>
    </location>
</feature>